<dbReference type="PANTHER" id="PTHR10093">
    <property type="entry name" value="IRON-SULFUR CLUSTER ASSEMBLY ENZYME NIFU HOMOLOG"/>
    <property type="match status" value="1"/>
</dbReference>
<name>A0A8J5G3G4_ZINOF</name>
<dbReference type="InterPro" id="IPR002871">
    <property type="entry name" value="NIF_FeS_clus_asmbl_NifU_N"/>
</dbReference>
<dbReference type="GO" id="GO:0051536">
    <property type="term" value="F:iron-sulfur cluster binding"/>
    <property type="evidence" value="ECO:0007669"/>
    <property type="project" value="InterPro"/>
</dbReference>
<dbReference type="GO" id="GO:0005506">
    <property type="term" value="F:iron ion binding"/>
    <property type="evidence" value="ECO:0007669"/>
    <property type="project" value="InterPro"/>
</dbReference>
<dbReference type="GO" id="GO:0016226">
    <property type="term" value="P:iron-sulfur cluster assembly"/>
    <property type="evidence" value="ECO:0007669"/>
    <property type="project" value="InterPro"/>
</dbReference>
<dbReference type="Gene3D" id="3.90.1010.10">
    <property type="match status" value="1"/>
</dbReference>
<comment type="caution">
    <text evidence="2">The sequence shown here is derived from an EMBL/GenBank/DDBJ whole genome shotgun (WGS) entry which is preliminary data.</text>
</comment>
<gene>
    <name evidence="2" type="ORF">ZIOFF_040171</name>
</gene>
<accession>A0A8J5G3G4</accession>
<dbReference type="EMBL" id="JACMSC010000011">
    <property type="protein sequence ID" value="KAG6500328.1"/>
    <property type="molecule type" value="Genomic_DNA"/>
</dbReference>
<protein>
    <recommendedName>
        <fullName evidence="1">NIF system FeS cluster assembly NifU N-terminal domain-containing protein</fullName>
    </recommendedName>
</protein>
<dbReference type="SUPFAM" id="SSF82649">
    <property type="entry name" value="SufE/NifU"/>
    <property type="match status" value="1"/>
</dbReference>
<sequence length="183" mass="20411">MGDLMQYEPNTIDLTDPGELEQLQVKGGQMMLKEEEMHLLMHSLLTWQGNTVISSRDILKFTDFTQELASLGSELGTQESLPVTPFNCDAILLMEEPAAYGKFGLANLLELREECLREFQFMDAYITIKQSDIAKHLSLPPVKLHCSMLAEDAIKAAVKDYEAKKVKSTGKTEAVQTDKVANA</sequence>
<feature type="domain" description="NIF system FeS cluster assembly NifU N-terminal" evidence="1">
    <location>
        <begin position="123"/>
        <end position="166"/>
    </location>
</feature>
<organism evidence="2 3">
    <name type="scientific">Zingiber officinale</name>
    <name type="common">Ginger</name>
    <name type="synonym">Amomum zingiber</name>
    <dbReference type="NCBI Taxonomy" id="94328"/>
    <lineage>
        <taxon>Eukaryota</taxon>
        <taxon>Viridiplantae</taxon>
        <taxon>Streptophyta</taxon>
        <taxon>Embryophyta</taxon>
        <taxon>Tracheophyta</taxon>
        <taxon>Spermatophyta</taxon>
        <taxon>Magnoliopsida</taxon>
        <taxon>Liliopsida</taxon>
        <taxon>Zingiberales</taxon>
        <taxon>Zingiberaceae</taxon>
        <taxon>Zingiber</taxon>
    </lineage>
</organism>
<evidence type="ECO:0000313" key="2">
    <source>
        <dbReference type="EMBL" id="KAG6500328.1"/>
    </source>
</evidence>
<dbReference type="Pfam" id="PF01592">
    <property type="entry name" value="NifU_N"/>
    <property type="match status" value="1"/>
</dbReference>
<dbReference type="Proteomes" id="UP000734854">
    <property type="component" value="Unassembled WGS sequence"/>
</dbReference>
<proteinExistence type="predicted"/>
<evidence type="ECO:0000259" key="1">
    <source>
        <dbReference type="Pfam" id="PF01592"/>
    </source>
</evidence>
<reference evidence="2 3" key="1">
    <citation type="submission" date="2020-08" db="EMBL/GenBank/DDBJ databases">
        <title>Plant Genome Project.</title>
        <authorList>
            <person name="Zhang R.-G."/>
        </authorList>
    </citation>
    <scope>NUCLEOTIDE SEQUENCE [LARGE SCALE GENOMIC DNA]</scope>
    <source>
        <tissue evidence="2">Rhizome</tissue>
    </source>
</reference>
<keyword evidence="3" id="KW-1185">Reference proteome</keyword>
<evidence type="ECO:0000313" key="3">
    <source>
        <dbReference type="Proteomes" id="UP000734854"/>
    </source>
</evidence>
<dbReference type="AlphaFoldDB" id="A0A8J5G3G4"/>